<sequence length="49" mass="5549">MISFASRYGYLHNTLGSVPPARCPMTLEQSRLLSPPRPKRRGSVSLPWH</sequence>
<name>L8WI85_THACA</name>
<evidence type="ECO:0000256" key="1">
    <source>
        <dbReference type="SAM" id="MobiDB-lite"/>
    </source>
</evidence>
<organism evidence="2 3">
    <name type="scientific">Thanatephorus cucumeris (strain AG1-IA)</name>
    <name type="common">Rice sheath blight fungus</name>
    <name type="synonym">Rhizoctonia solani</name>
    <dbReference type="NCBI Taxonomy" id="983506"/>
    <lineage>
        <taxon>Eukaryota</taxon>
        <taxon>Fungi</taxon>
        <taxon>Dikarya</taxon>
        <taxon>Basidiomycota</taxon>
        <taxon>Agaricomycotina</taxon>
        <taxon>Agaricomycetes</taxon>
        <taxon>Cantharellales</taxon>
        <taxon>Ceratobasidiaceae</taxon>
        <taxon>Rhizoctonia</taxon>
        <taxon>Rhizoctonia solani AG-1</taxon>
    </lineage>
</organism>
<dbReference type="HOGENOM" id="CLU_3143990_0_0_1"/>
<accession>L8WI85</accession>
<gene>
    <name evidence="2" type="ORF">AG1IA_08333</name>
</gene>
<dbReference type="EMBL" id="AFRT01002521">
    <property type="protein sequence ID" value="ELU37635.1"/>
    <property type="molecule type" value="Genomic_DNA"/>
</dbReference>
<evidence type="ECO:0000313" key="3">
    <source>
        <dbReference type="Proteomes" id="UP000011668"/>
    </source>
</evidence>
<protein>
    <submittedName>
        <fullName evidence="2">Uncharacterized protein</fullName>
    </submittedName>
</protein>
<reference evidence="2 3" key="1">
    <citation type="journal article" date="2013" name="Nat. Commun.">
        <title>The evolution and pathogenic mechanisms of the rice sheath blight pathogen.</title>
        <authorList>
            <person name="Zheng A."/>
            <person name="Lin R."/>
            <person name="Xu L."/>
            <person name="Qin P."/>
            <person name="Tang C."/>
            <person name="Ai P."/>
            <person name="Zhang D."/>
            <person name="Liu Y."/>
            <person name="Sun Z."/>
            <person name="Feng H."/>
            <person name="Wang Y."/>
            <person name="Chen Y."/>
            <person name="Liang X."/>
            <person name="Fu R."/>
            <person name="Li Q."/>
            <person name="Zhang J."/>
            <person name="Yu X."/>
            <person name="Xie Z."/>
            <person name="Ding L."/>
            <person name="Guan P."/>
            <person name="Tang J."/>
            <person name="Liang Y."/>
            <person name="Wang S."/>
            <person name="Deng Q."/>
            <person name="Li S."/>
            <person name="Zhu J."/>
            <person name="Wang L."/>
            <person name="Liu H."/>
            <person name="Li P."/>
        </authorList>
    </citation>
    <scope>NUCLEOTIDE SEQUENCE [LARGE SCALE GENOMIC DNA]</scope>
    <source>
        <strain evidence="3">AG-1 IA</strain>
    </source>
</reference>
<proteinExistence type="predicted"/>
<comment type="caution">
    <text evidence="2">The sequence shown here is derived from an EMBL/GenBank/DDBJ whole genome shotgun (WGS) entry which is preliminary data.</text>
</comment>
<keyword evidence="3" id="KW-1185">Reference proteome</keyword>
<evidence type="ECO:0000313" key="2">
    <source>
        <dbReference type="EMBL" id="ELU37635.1"/>
    </source>
</evidence>
<dbReference type="Proteomes" id="UP000011668">
    <property type="component" value="Unassembled WGS sequence"/>
</dbReference>
<dbReference type="AlphaFoldDB" id="L8WI85"/>
<feature type="region of interest" description="Disordered" evidence="1">
    <location>
        <begin position="27"/>
        <end position="49"/>
    </location>
</feature>